<evidence type="ECO:0000313" key="3">
    <source>
        <dbReference type="EMBL" id="AEI47742.1"/>
    </source>
</evidence>
<feature type="transmembrane region" description="Helical" evidence="1">
    <location>
        <begin position="316"/>
        <end position="335"/>
    </location>
</feature>
<keyword evidence="4" id="KW-1185">Reference proteome</keyword>
<dbReference type="RefSeq" id="WP_013927061.1">
    <property type="nucleotide sequence ID" value="NC_015703.1"/>
</dbReference>
<evidence type="ECO:0000313" key="4">
    <source>
        <dbReference type="Proteomes" id="UP000000493"/>
    </source>
</evidence>
<name>A0A7U3ZID0_RUNSL</name>
<evidence type="ECO:0000256" key="1">
    <source>
        <dbReference type="SAM" id="Phobius"/>
    </source>
</evidence>
<dbReference type="Pfam" id="PF01757">
    <property type="entry name" value="Acyl_transf_3"/>
    <property type="match status" value="1"/>
</dbReference>
<feature type="transmembrane region" description="Helical" evidence="1">
    <location>
        <begin position="181"/>
        <end position="203"/>
    </location>
</feature>
<dbReference type="PANTHER" id="PTHR23028">
    <property type="entry name" value="ACETYLTRANSFERASE"/>
    <property type="match status" value="1"/>
</dbReference>
<accession>A0A7U3ZID0</accession>
<feature type="transmembrane region" description="Helical" evidence="1">
    <location>
        <begin position="279"/>
        <end position="295"/>
    </location>
</feature>
<dbReference type="Proteomes" id="UP000000493">
    <property type="component" value="Chromosome"/>
</dbReference>
<organism evidence="3 4">
    <name type="scientific">Runella slithyformis (strain ATCC 29530 / DSM 19594 / LMG 11500 / NCIMB 11436 / LSU 4)</name>
    <dbReference type="NCBI Taxonomy" id="761193"/>
    <lineage>
        <taxon>Bacteria</taxon>
        <taxon>Pseudomonadati</taxon>
        <taxon>Bacteroidota</taxon>
        <taxon>Cytophagia</taxon>
        <taxon>Cytophagales</taxon>
        <taxon>Spirosomataceae</taxon>
        <taxon>Runella</taxon>
    </lineage>
</organism>
<dbReference type="PANTHER" id="PTHR23028:SF53">
    <property type="entry name" value="ACYL_TRANSF_3 DOMAIN-CONTAINING PROTEIN"/>
    <property type="match status" value="1"/>
</dbReference>
<dbReference type="GO" id="GO:0016747">
    <property type="term" value="F:acyltransferase activity, transferring groups other than amino-acyl groups"/>
    <property type="evidence" value="ECO:0007669"/>
    <property type="project" value="InterPro"/>
</dbReference>
<sequence>MSNSSNTVYFPNLNGVRFIAAFSVLIHHIEQVKEVFKIPHFYDYHLIKSMGKLGVDLFFVLSGFLITYLLLHEKGRFGAINTRDFYIRRILRIWPLYFLIVILAFFVFPNIPFFVAPNNEISFMAQNVYERLSLFFIVLPNVGFILYGSPYLAAQTWSIGVEEQFYYLWPWIIQRLTWKRLLLTLVIFSLGTFGIFYIYYHWIGNTLYANNVPEIVRFFFSQFRILTLVTGGGCAMLVYYRREKILNVLFRKDVQITVYTLLLFCLGTGVHINHINLEFYGLFFAYFILNVSSNPRSVVNLEYGWISYLGKISYGIYIYQTAFIVASIHCIQWAFGKDLPTLTFNLILYPLAILLTVGVSALSYRFFEKPFLKLKERFSSHSATR</sequence>
<reference evidence="4" key="1">
    <citation type="submission" date="2011-06" db="EMBL/GenBank/DDBJ databases">
        <title>The complete genome of chromosome of Runella slithyformis DSM 19594.</title>
        <authorList>
            <consortium name="US DOE Joint Genome Institute (JGI-PGF)"/>
            <person name="Lucas S."/>
            <person name="Han J."/>
            <person name="Lapidus A."/>
            <person name="Bruce D."/>
            <person name="Goodwin L."/>
            <person name="Pitluck S."/>
            <person name="Peters L."/>
            <person name="Kyrpides N."/>
            <person name="Mavromatis K."/>
            <person name="Ivanova N."/>
            <person name="Ovchinnikova G."/>
            <person name="Zhang X."/>
            <person name="Misra M."/>
            <person name="Detter J.C."/>
            <person name="Tapia R."/>
            <person name="Han C."/>
            <person name="Land M."/>
            <person name="Hauser L."/>
            <person name="Markowitz V."/>
            <person name="Cheng J.-F."/>
            <person name="Hugenholtz P."/>
            <person name="Woyke T."/>
            <person name="Wu D."/>
            <person name="Tindall B."/>
            <person name="Faehrich R."/>
            <person name="Brambilla E."/>
            <person name="Klenk H.-P."/>
            <person name="Eisen J.A."/>
        </authorList>
    </citation>
    <scope>NUCLEOTIDE SEQUENCE [LARGE SCALE GENOMIC DNA]</scope>
    <source>
        <strain evidence="4">ATCC 29530 / DSM 19594 / LMG 11500 / NCIMB 11436 / LSU 4</strain>
    </source>
</reference>
<dbReference type="InterPro" id="IPR050879">
    <property type="entry name" value="Acyltransferase_3"/>
</dbReference>
<keyword evidence="1" id="KW-0472">Membrane</keyword>
<dbReference type="AlphaFoldDB" id="A0A7U3ZID0"/>
<evidence type="ECO:0000259" key="2">
    <source>
        <dbReference type="Pfam" id="PF01757"/>
    </source>
</evidence>
<feature type="transmembrane region" description="Helical" evidence="1">
    <location>
        <begin position="91"/>
        <end position="114"/>
    </location>
</feature>
<reference evidence="3 4" key="2">
    <citation type="journal article" date="2012" name="Stand. Genomic Sci.">
        <title>Complete genome sequence of the aquatic bacterium Runella slithyformis type strain (LSU 4(T)).</title>
        <authorList>
            <person name="Copeland A."/>
            <person name="Zhang X."/>
            <person name="Misra M."/>
            <person name="Lapidus A."/>
            <person name="Nolan M."/>
            <person name="Lucas S."/>
            <person name="Deshpande S."/>
            <person name="Cheng J.F."/>
            <person name="Tapia R."/>
            <person name="Goodwin L.A."/>
            <person name="Pitluck S."/>
            <person name="Liolios K."/>
            <person name="Pagani I."/>
            <person name="Ivanova N."/>
            <person name="Mikhailova N."/>
            <person name="Pati A."/>
            <person name="Chen A."/>
            <person name="Palaniappan K."/>
            <person name="Land M."/>
            <person name="Hauser L."/>
            <person name="Pan C."/>
            <person name="Jeffries C.D."/>
            <person name="Detter J.C."/>
            <person name="Brambilla E.M."/>
            <person name="Rohde M."/>
            <person name="Djao O.D."/>
            <person name="Goker M."/>
            <person name="Sikorski J."/>
            <person name="Tindall B.J."/>
            <person name="Woyke T."/>
            <person name="Bristow J."/>
            <person name="Eisen J.A."/>
            <person name="Markowitz V."/>
            <person name="Hugenholtz P."/>
            <person name="Kyrpides N.C."/>
            <person name="Klenk H.P."/>
            <person name="Mavromatis K."/>
        </authorList>
    </citation>
    <scope>NUCLEOTIDE SEQUENCE [LARGE SCALE GENOMIC DNA]</scope>
    <source>
        <strain evidence="4">ATCC 29530 / DSM 19594 / LMG 11500 / NCIMB 11436 / LSU 4</strain>
    </source>
</reference>
<feature type="domain" description="Acyltransferase 3" evidence="2">
    <location>
        <begin position="12"/>
        <end position="364"/>
    </location>
</feature>
<keyword evidence="3" id="KW-0012">Acyltransferase</keyword>
<feature type="transmembrane region" description="Helical" evidence="1">
    <location>
        <begin position="254"/>
        <end position="273"/>
    </location>
</feature>
<dbReference type="EMBL" id="CP002859">
    <property type="protein sequence ID" value="AEI47742.1"/>
    <property type="molecule type" value="Genomic_DNA"/>
</dbReference>
<dbReference type="GO" id="GO:0000271">
    <property type="term" value="P:polysaccharide biosynthetic process"/>
    <property type="evidence" value="ECO:0007669"/>
    <property type="project" value="TreeGrafter"/>
</dbReference>
<feature type="transmembrane region" description="Helical" evidence="1">
    <location>
        <begin position="347"/>
        <end position="367"/>
    </location>
</feature>
<dbReference type="InterPro" id="IPR002656">
    <property type="entry name" value="Acyl_transf_3_dom"/>
</dbReference>
<feature type="transmembrane region" description="Helical" evidence="1">
    <location>
        <begin position="223"/>
        <end position="242"/>
    </location>
</feature>
<dbReference type="KEGG" id="rsi:Runsl_1315"/>
<feature type="transmembrane region" description="Helical" evidence="1">
    <location>
        <begin position="53"/>
        <end position="71"/>
    </location>
</feature>
<feature type="transmembrane region" description="Helical" evidence="1">
    <location>
        <begin position="134"/>
        <end position="154"/>
    </location>
</feature>
<keyword evidence="1" id="KW-1133">Transmembrane helix</keyword>
<gene>
    <name evidence="3" type="ordered locus">Runsl_1315</name>
</gene>
<dbReference type="GO" id="GO:0016020">
    <property type="term" value="C:membrane"/>
    <property type="evidence" value="ECO:0007669"/>
    <property type="project" value="TreeGrafter"/>
</dbReference>
<proteinExistence type="predicted"/>
<protein>
    <submittedName>
        <fullName evidence="3">Acyltransferase 3</fullName>
    </submittedName>
</protein>
<keyword evidence="3" id="KW-0808">Transferase</keyword>
<keyword evidence="1" id="KW-0812">Transmembrane</keyword>